<feature type="compositionally biased region" description="Basic and acidic residues" evidence="5">
    <location>
        <begin position="581"/>
        <end position="590"/>
    </location>
</feature>
<sequence length="682" mass="75521">MDGTTSATLTSNASALLNDWKFVQLYESQAFINARRLILALQPFLEQYNICTFQASLFSLISERYVAHFQDCFLRESHRLENLNNGMVSIEHVHNINHSGKNFCKDMQSDFDRFLMDAAKQNGIPEEKTASNGSVKQICETPLPELFPANKQYKTGRRMSADDVALQQIDEATSTDVFLSSQQSKKKKSKKRNNSQKVKSRTRSEEDSGVYRENGDASNKSNFVSNVWNRLRRGSTSRIKGLGFPMEKPQDVAVRIDMAGSYLVIGQTQPGENMAFQRARLVLTQIEKDYYIEIFCPIKSTKPKITIMGCDITEVRPTTALSMPDVDYTFVIKASGEEYVVKLNGDLDFATWLSEIEECTIKAGHKKLHAYECHKLPFLPERLRESPPNSGTDVVSSDDTGQQLSDFSTTPPNLGKPELTNGVIEDADTESISTTQLGSWDSNATAPLLSSSTTGEEGDDESKTRNQAVLPGDLVKFPWYHKSMTRMKATQLVLGARHGVFLMRLSETRQSGHVLTFNFQGRAKHLRLSVDSEGRCRVQHFKFNSVLDMLEQFRSQPIPLESGGTTQVCLTDYVINENCDSRTDPSDDLRVASASSTSDASDAQPSPTSHVNGSASPSTNQHSPPVFDPDVPGPSGLQSINVASSSSGSPSPMTSPASFVDDVRDVTMSSHVRAVDNQYAFS</sequence>
<dbReference type="GO" id="GO:0035556">
    <property type="term" value="P:intracellular signal transduction"/>
    <property type="evidence" value="ECO:0007669"/>
    <property type="project" value="TreeGrafter"/>
</dbReference>
<dbReference type="PROSITE" id="PS50001">
    <property type="entry name" value="SH2"/>
    <property type="match status" value="1"/>
</dbReference>
<dbReference type="PANTHER" id="PTHR10872:SF2">
    <property type="entry name" value="LNK, ISOFORM D"/>
    <property type="match status" value="1"/>
</dbReference>
<dbReference type="Gene3D" id="3.30.505.10">
    <property type="entry name" value="SH2 domain"/>
    <property type="match status" value="1"/>
</dbReference>
<dbReference type="InterPro" id="IPR011993">
    <property type="entry name" value="PH-like_dom_sf"/>
</dbReference>
<dbReference type="SMART" id="SM00252">
    <property type="entry name" value="SH2"/>
    <property type="match status" value="1"/>
</dbReference>
<feature type="compositionally biased region" description="Basic residues" evidence="5">
    <location>
        <begin position="184"/>
        <end position="201"/>
    </location>
</feature>
<feature type="region of interest" description="Disordered" evidence="5">
    <location>
        <begin position="581"/>
        <end position="659"/>
    </location>
</feature>
<feature type="compositionally biased region" description="Polar residues" evidence="5">
    <location>
        <begin position="604"/>
        <end position="623"/>
    </location>
</feature>
<evidence type="ECO:0000256" key="3">
    <source>
        <dbReference type="ARBA" id="ARBA00022999"/>
    </source>
</evidence>
<dbReference type="SUPFAM" id="SSF55550">
    <property type="entry name" value="SH2 domain"/>
    <property type="match status" value="1"/>
</dbReference>
<feature type="compositionally biased region" description="Low complexity" evidence="5">
    <location>
        <begin position="644"/>
        <end position="658"/>
    </location>
</feature>
<feature type="compositionally biased region" description="Basic and acidic residues" evidence="5">
    <location>
        <begin position="202"/>
        <end position="215"/>
    </location>
</feature>
<evidence type="ECO:0000256" key="1">
    <source>
        <dbReference type="ARBA" id="ARBA00010220"/>
    </source>
</evidence>
<feature type="region of interest" description="Disordered" evidence="5">
    <location>
        <begin position="176"/>
        <end position="217"/>
    </location>
</feature>
<gene>
    <name evidence="7" type="primary">Sh2b2</name>
</gene>
<keyword evidence="2" id="KW-0597">Phosphoprotein</keyword>
<keyword evidence="3 4" id="KW-0727">SH2 domain</keyword>
<dbReference type="SUPFAM" id="SSF50729">
    <property type="entry name" value="PH domain-like"/>
    <property type="match status" value="1"/>
</dbReference>
<feature type="region of interest" description="Disordered" evidence="5">
    <location>
        <begin position="381"/>
        <end position="420"/>
    </location>
</feature>
<feature type="region of interest" description="Disordered" evidence="5">
    <location>
        <begin position="434"/>
        <end position="467"/>
    </location>
</feature>
<dbReference type="GO" id="GO:0005068">
    <property type="term" value="F:transmembrane receptor protein tyrosine kinase adaptor activity"/>
    <property type="evidence" value="ECO:0007669"/>
    <property type="project" value="TreeGrafter"/>
</dbReference>
<dbReference type="Gene3D" id="2.30.29.30">
    <property type="entry name" value="Pleckstrin-homology domain (PH domain)/Phosphotyrosine-binding domain (PTB)"/>
    <property type="match status" value="1"/>
</dbReference>
<evidence type="ECO:0000313" key="7">
    <source>
        <dbReference type="EMBL" id="CAB3266037.1"/>
    </source>
</evidence>
<reference evidence="7" key="1">
    <citation type="submission" date="2020-04" db="EMBL/GenBank/DDBJ databases">
        <authorList>
            <person name="Neveu A P."/>
        </authorList>
    </citation>
    <scope>NUCLEOTIDE SEQUENCE</scope>
    <source>
        <tissue evidence="7">Whole embryo</tissue>
    </source>
</reference>
<feature type="compositionally biased region" description="Polar residues" evidence="5">
    <location>
        <begin position="387"/>
        <end position="412"/>
    </location>
</feature>
<organism evidence="7">
    <name type="scientific">Phallusia mammillata</name>
    <dbReference type="NCBI Taxonomy" id="59560"/>
    <lineage>
        <taxon>Eukaryota</taxon>
        <taxon>Metazoa</taxon>
        <taxon>Chordata</taxon>
        <taxon>Tunicata</taxon>
        <taxon>Ascidiacea</taxon>
        <taxon>Phlebobranchia</taxon>
        <taxon>Ascidiidae</taxon>
        <taxon>Phallusia</taxon>
    </lineage>
</organism>
<dbReference type="AlphaFoldDB" id="A0A6F9DRG0"/>
<feature type="compositionally biased region" description="Low complexity" evidence="5">
    <location>
        <begin position="592"/>
        <end position="603"/>
    </location>
</feature>
<dbReference type="GO" id="GO:0005886">
    <property type="term" value="C:plasma membrane"/>
    <property type="evidence" value="ECO:0007669"/>
    <property type="project" value="TreeGrafter"/>
</dbReference>
<dbReference type="PANTHER" id="PTHR10872">
    <property type="entry name" value="SH2B ADAPTER PROTEIN"/>
    <property type="match status" value="1"/>
</dbReference>
<dbReference type="InterPro" id="IPR036860">
    <property type="entry name" value="SH2_dom_sf"/>
</dbReference>
<dbReference type="EMBL" id="LR790175">
    <property type="protein sequence ID" value="CAB3266037.1"/>
    <property type="molecule type" value="mRNA"/>
</dbReference>
<feature type="domain" description="SH2" evidence="6">
    <location>
        <begin position="479"/>
        <end position="574"/>
    </location>
</feature>
<dbReference type="Pfam" id="PF00017">
    <property type="entry name" value="SH2"/>
    <property type="match status" value="1"/>
</dbReference>
<proteinExistence type="evidence at transcript level"/>
<evidence type="ECO:0000259" key="6">
    <source>
        <dbReference type="PROSITE" id="PS50001"/>
    </source>
</evidence>
<evidence type="ECO:0000256" key="4">
    <source>
        <dbReference type="PROSITE-ProRule" id="PRU00191"/>
    </source>
</evidence>
<dbReference type="InterPro" id="IPR030523">
    <property type="entry name" value="SH2B"/>
</dbReference>
<feature type="compositionally biased region" description="Polar residues" evidence="5">
    <location>
        <begin position="434"/>
        <end position="455"/>
    </location>
</feature>
<dbReference type="InterPro" id="IPR000980">
    <property type="entry name" value="SH2"/>
</dbReference>
<evidence type="ECO:0000256" key="2">
    <source>
        <dbReference type="ARBA" id="ARBA00022553"/>
    </source>
</evidence>
<name>A0A6F9DRG0_9ASCI</name>
<accession>A0A6F9DRG0</accession>
<protein>
    <submittedName>
        <fullName evidence="7">SH2B adapter protein 2</fullName>
    </submittedName>
</protein>
<comment type="similarity">
    <text evidence="1">Belongs to the SH2B adapter family.</text>
</comment>
<evidence type="ECO:0000256" key="5">
    <source>
        <dbReference type="SAM" id="MobiDB-lite"/>
    </source>
</evidence>